<keyword evidence="4" id="KW-0732">Signal</keyword>
<dbReference type="InterPro" id="IPR026891">
    <property type="entry name" value="Fn3-like"/>
</dbReference>
<dbReference type="Pfam" id="PF14310">
    <property type="entry name" value="Fn3-like"/>
    <property type="match status" value="1"/>
</dbReference>
<dbReference type="SMART" id="SM01217">
    <property type="entry name" value="Fn3_like"/>
    <property type="match status" value="1"/>
</dbReference>
<dbReference type="PANTHER" id="PTHR30620">
    <property type="entry name" value="PERIPLASMIC BETA-GLUCOSIDASE-RELATED"/>
    <property type="match status" value="1"/>
</dbReference>
<dbReference type="OrthoDB" id="3187421at2"/>
<keyword evidence="5" id="KW-0378">Hydrolase</keyword>
<dbReference type="Gene3D" id="3.20.20.300">
    <property type="entry name" value="Glycoside hydrolase, family 3, N-terminal domain"/>
    <property type="match status" value="1"/>
</dbReference>
<dbReference type="GO" id="GO:0008422">
    <property type="term" value="F:beta-glucosidase activity"/>
    <property type="evidence" value="ECO:0007669"/>
    <property type="project" value="UniProtKB-EC"/>
</dbReference>
<evidence type="ECO:0000256" key="5">
    <source>
        <dbReference type="ARBA" id="ARBA00022801"/>
    </source>
</evidence>
<dbReference type="PANTHER" id="PTHR30620:SF16">
    <property type="entry name" value="LYSOSOMAL BETA GLUCOSIDASE"/>
    <property type="match status" value="1"/>
</dbReference>
<proteinExistence type="inferred from homology"/>
<evidence type="ECO:0000256" key="1">
    <source>
        <dbReference type="ARBA" id="ARBA00000448"/>
    </source>
</evidence>
<dbReference type="SUPFAM" id="SSF51445">
    <property type="entry name" value="(Trans)glycosidases"/>
    <property type="match status" value="1"/>
</dbReference>
<dbReference type="InterPro" id="IPR036881">
    <property type="entry name" value="Glyco_hydro_3_C_sf"/>
</dbReference>
<dbReference type="InterPro" id="IPR017853">
    <property type="entry name" value="GH"/>
</dbReference>
<comment type="similarity">
    <text evidence="2">Belongs to the glycosyl hydrolase 3 family.</text>
</comment>
<evidence type="ECO:0000313" key="9">
    <source>
        <dbReference type="Proteomes" id="UP000313849"/>
    </source>
</evidence>
<dbReference type="InterPro" id="IPR001764">
    <property type="entry name" value="Glyco_hydro_3_N"/>
</dbReference>
<dbReference type="SUPFAM" id="SSF52279">
    <property type="entry name" value="Beta-D-glucan exohydrolase, C-terminal domain"/>
    <property type="match status" value="1"/>
</dbReference>
<evidence type="ECO:0000259" key="7">
    <source>
        <dbReference type="SMART" id="SM01217"/>
    </source>
</evidence>
<dbReference type="PRINTS" id="PR00133">
    <property type="entry name" value="GLHYDRLASE3"/>
</dbReference>
<comment type="catalytic activity">
    <reaction evidence="1">
        <text>Hydrolysis of terminal, non-reducing beta-D-glucosyl residues with release of beta-D-glucose.</text>
        <dbReference type="EC" id="3.2.1.21"/>
    </reaction>
</comment>
<dbReference type="RefSeq" id="WP_108718538.1">
    <property type="nucleotide sequence ID" value="NZ_VENP01000088.1"/>
</dbReference>
<dbReference type="Proteomes" id="UP000313849">
    <property type="component" value="Unassembled WGS sequence"/>
</dbReference>
<dbReference type="EC" id="3.2.1.21" evidence="3"/>
<dbReference type="InterPro" id="IPR002772">
    <property type="entry name" value="Glyco_hydro_3_C"/>
</dbReference>
<evidence type="ECO:0000256" key="6">
    <source>
        <dbReference type="ARBA" id="ARBA00023295"/>
    </source>
</evidence>
<reference evidence="8 9" key="1">
    <citation type="submission" date="2019-06" db="EMBL/GenBank/DDBJ databases">
        <title>Draft genome sequence of Miniimonas arenae KCTC 19750T isolated from sea sand.</title>
        <authorList>
            <person name="Park S.-J."/>
        </authorList>
    </citation>
    <scope>NUCLEOTIDE SEQUENCE [LARGE SCALE GENOMIC DNA]</scope>
    <source>
        <strain evidence="8 9">KCTC 19750</strain>
    </source>
</reference>
<evidence type="ECO:0000313" key="8">
    <source>
        <dbReference type="EMBL" id="TNU72887.1"/>
    </source>
</evidence>
<protein>
    <recommendedName>
        <fullName evidence="3">beta-glucosidase</fullName>
        <ecNumber evidence="3">3.2.1.21</ecNumber>
    </recommendedName>
</protein>
<dbReference type="Pfam" id="PF01915">
    <property type="entry name" value="Glyco_hydro_3_C"/>
    <property type="match status" value="1"/>
</dbReference>
<keyword evidence="9" id="KW-1185">Reference proteome</keyword>
<dbReference type="GO" id="GO:0009251">
    <property type="term" value="P:glucan catabolic process"/>
    <property type="evidence" value="ECO:0007669"/>
    <property type="project" value="TreeGrafter"/>
</dbReference>
<dbReference type="Gene3D" id="2.60.40.10">
    <property type="entry name" value="Immunoglobulins"/>
    <property type="match status" value="1"/>
</dbReference>
<dbReference type="AlphaFoldDB" id="A0A5C5B9P4"/>
<dbReference type="Pfam" id="PF00933">
    <property type="entry name" value="Glyco_hydro_3"/>
    <property type="match status" value="1"/>
</dbReference>
<organism evidence="8 9">
    <name type="scientific">Miniimonas arenae</name>
    <dbReference type="NCBI Taxonomy" id="676201"/>
    <lineage>
        <taxon>Bacteria</taxon>
        <taxon>Bacillati</taxon>
        <taxon>Actinomycetota</taxon>
        <taxon>Actinomycetes</taxon>
        <taxon>Micrococcales</taxon>
        <taxon>Beutenbergiaceae</taxon>
        <taxon>Miniimonas</taxon>
    </lineage>
</organism>
<sequence length="788" mass="83766">MTSTTTPAAHPFAGAPFLDPALPVAARVADLVGRMTLAEKVGQMMQLPAGGYQGDDDPDLVRRLVVDHHVGSILHASPESLAKAHDLVATTRLRIPLLVGEDCIHGHSFFRGATIYPTQLGMAATWDTDLVERVARATAVEVAPTGVHWTFSPVLCIARDLRWGRVSETFGEDPHLIGELASAMVRGYQGDGLADPTAILATAKHFAAYSETQGGRDASEADVSHRKMLSWYTPPFERVAREGCATFMLGYQALDGVPITINHWLLNEVLRGQWGYQGMLITDWDNVGQLVRIQRISPDFADAAARAVLAGNDMVMTTPEFFTGAQDAVAKGLLPEEAIDAAVGRILTLKFRLGLFEDPRRPDVALQATAIGTAEHAALNLEIARRSLVLLRNTGGTLPLASTPAEATTPDGEPTRVRRLAVVGPNAHDEHTILGDWAGASGQAPWLSDGHPREMTTTVLDGLHAVAPTHGWDVAHARGADICSHGPDPLGAFFPDGQPRPPVVLPAAPDAALIEEAVAVAREADAIVAVVGDRIELVGEGRSTATLELVGGQIALLDAVAEVATQREVPLVVVVLASKPLVLPPSVEAASAVVWAANPGMRGGQAVAELLFGDVEPTGRLPLSWPRHVGQTPVFYNQIPHQHGTRYADLTQDPQWVFGEGLSYSEVAYADLAVSTPVLGLPGSENDVVRATVRVANTGERPVIETVQVYVEDVVTSVTWAGKELKAHRLVPLQPGESAVVDLEVPVAALTLVTADGERVVEPGRFALLVGPSSRAEALLRAELDVVG</sequence>
<dbReference type="InterPro" id="IPR013783">
    <property type="entry name" value="Ig-like_fold"/>
</dbReference>
<evidence type="ECO:0000256" key="3">
    <source>
        <dbReference type="ARBA" id="ARBA00012744"/>
    </source>
</evidence>
<evidence type="ECO:0000256" key="4">
    <source>
        <dbReference type="ARBA" id="ARBA00022729"/>
    </source>
</evidence>
<comment type="caution">
    <text evidence="8">The sequence shown here is derived from an EMBL/GenBank/DDBJ whole genome shotgun (WGS) entry which is preliminary data.</text>
</comment>
<dbReference type="InterPro" id="IPR036962">
    <property type="entry name" value="Glyco_hydro_3_N_sf"/>
</dbReference>
<feature type="domain" description="Fibronectin type III-like" evidence="7">
    <location>
        <begin position="705"/>
        <end position="774"/>
    </location>
</feature>
<dbReference type="InterPro" id="IPR051915">
    <property type="entry name" value="Cellulose_Degrad_GH3"/>
</dbReference>
<dbReference type="EMBL" id="VENP01000088">
    <property type="protein sequence ID" value="TNU72887.1"/>
    <property type="molecule type" value="Genomic_DNA"/>
</dbReference>
<gene>
    <name evidence="8" type="ORF">FH969_14330</name>
</gene>
<keyword evidence="6" id="KW-0326">Glycosidase</keyword>
<dbReference type="Gene3D" id="3.40.50.1700">
    <property type="entry name" value="Glycoside hydrolase family 3 C-terminal domain"/>
    <property type="match status" value="1"/>
</dbReference>
<accession>A0A5C5B9P4</accession>
<evidence type="ECO:0000256" key="2">
    <source>
        <dbReference type="ARBA" id="ARBA00005336"/>
    </source>
</evidence>
<name>A0A5C5B9P4_9MICO</name>